<feature type="transmembrane region" description="Helical" evidence="1">
    <location>
        <begin position="6"/>
        <end position="29"/>
    </location>
</feature>
<evidence type="ECO:0000256" key="1">
    <source>
        <dbReference type="SAM" id="Phobius"/>
    </source>
</evidence>
<organism evidence="2 3">
    <name type="scientific">Myotis davidii</name>
    <name type="common">David's myotis</name>
    <dbReference type="NCBI Taxonomy" id="225400"/>
    <lineage>
        <taxon>Eukaryota</taxon>
        <taxon>Metazoa</taxon>
        <taxon>Chordata</taxon>
        <taxon>Craniata</taxon>
        <taxon>Vertebrata</taxon>
        <taxon>Euteleostomi</taxon>
        <taxon>Mammalia</taxon>
        <taxon>Eutheria</taxon>
        <taxon>Laurasiatheria</taxon>
        <taxon>Chiroptera</taxon>
        <taxon>Yangochiroptera</taxon>
        <taxon>Vespertilionidae</taxon>
        <taxon>Myotis</taxon>
    </lineage>
</organism>
<keyword evidence="1" id="KW-0812">Transmembrane</keyword>
<name>L5LMH6_MYODS</name>
<protein>
    <submittedName>
        <fullName evidence="2">Uncharacterized protein</fullName>
    </submittedName>
</protein>
<dbReference type="Proteomes" id="UP000010556">
    <property type="component" value="Unassembled WGS sequence"/>
</dbReference>
<sequence>MIPPSAVGYVVAGALLAPNLVYCTLAFVFHTLYNSNFAESSLTLWNSSRNVGEPVSARFLKARPRDPTCWRDPTHSTDALRATVRYPRLMKLPLWQQVWMTSEFSEVGELPEITRFINSLNQGLTASSPGPQASQVPQKTSFMEFQRNTNFSAENKSEHQQNSLQQLLHKGAEFSLTKGTITRTMYHGCWKGPQSSG</sequence>
<keyword evidence="3" id="KW-1185">Reference proteome</keyword>
<evidence type="ECO:0000313" key="3">
    <source>
        <dbReference type="Proteomes" id="UP000010556"/>
    </source>
</evidence>
<gene>
    <name evidence="2" type="ORF">MDA_GLEAN10023879</name>
</gene>
<keyword evidence="1" id="KW-1133">Transmembrane helix</keyword>
<dbReference type="AlphaFoldDB" id="L5LMH6"/>
<accession>L5LMH6</accession>
<dbReference type="EMBL" id="KB110335">
    <property type="protein sequence ID" value="ELK27252.1"/>
    <property type="molecule type" value="Genomic_DNA"/>
</dbReference>
<reference evidence="3" key="1">
    <citation type="journal article" date="2013" name="Science">
        <title>Comparative analysis of bat genomes provides insight into the evolution of flight and immunity.</title>
        <authorList>
            <person name="Zhang G."/>
            <person name="Cowled C."/>
            <person name="Shi Z."/>
            <person name="Huang Z."/>
            <person name="Bishop-Lilly K.A."/>
            <person name="Fang X."/>
            <person name="Wynne J.W."/>
            <person name="Xiong Z."/>
            <person name="Baker M.L."/>
            <person name="Zhao W."/>
            <person name="Tachedjian M."/>
            <person name="Zhu Y."/>
            <person name="Zhou P."/>
            <person name="Jiang X."/>
            <person name="Ng J."/>
            <person name="Yang L."/>
            <person name="Wu L."/>
            <person name="Xiao J."/>
            <person name="Feng Y."/>
            <person name="Chen Y."/>
            <person name="Sun X."/>
            <person name="Zhang Y."/>
            <person name="Marsh G.A."/>
            <person name="Crameri G."/>
            <person name="Broder C.C."/>
            <person name="Frey K.G."/>
            <person name="Wang L.F."/>
            <person name="Wang J."/>
        </authorList>
    </citation>
    <scope>NUCLEOTIDE SEQUENCE [LARGE SCALE GENOMIC DNA]</scope>
</reference>
<evidence type="ECO:0000313" key="2">
    <source>
        <dbReference type="EMBL" id="ELK27252.1"/>
    </source>
</evidence>
<proteinExistence type="predicted"/>
<keyword evidence="1" id="KW-0472">Membrane</keyword>